<evidence type="ECO:0000256" key="1">
    <source>
        <dbReference type="SAM" id="MobiDB-lite"/>
    </source>
</evidence>
<feature type="compositionally biased region" description="Pro residues" evidence="1">
    <location>
        <begin position="178"/>
        <end position="208"/>
    </location>
</feature>
<dbReference type="CDD" id="cd00519">
    <property type="entry name" value="Lipase_3"/>
    <property type="match status" value="1"/>
</dbReference>
<feature type="compositionally biased region" description="Low complexity" evidence="1">
    <location>
        <begin position="149"/>
        <end position="161"/>
    </location>
</feature>
<evidence type="ECO:0000259" key="2">
    <source>
        <dbReference type="Pfam" id="PF01764"/>
    </source>
</evidence>
<dbReference type="PRINTS" id="PR01217">
    <property type="entry name" value="PRICHEXTENSN"/>
</dbReference>
<sequence length="722" mass="79596">MGWFSKKSKKPSTPQPQSQAQPQPPRPSFTDPPNVFASRPPIVKNDPNRLQRRPQSAHAYTQPPPPPPPQQQQQQQRLPPQRPSQQSRPPITNVSRPNPNLPYANQYASHSQPQLHPPGFLPPPPGWNPGPAPAYHHPVIVNQHYYLQPPQQQQQQQQQLTSPPPLQHQQHHQMSPGPSQPPQRHAPPPPPPPHFLQPPQPPQPPPQELPVYSESHSTTLGRFAGSMLNLSKDFIPFAPGIYDDGLSAWHGATGTASNLTEQTQLLYDDIYARFNNVMTLIDHEKRHGNENDLFDCQIDAADSDFGASSQARPASPHVHFNLPQDGDRGVVFPRPILKNGKKGVKRKKSQGSCVASSVVGGISFSKVELYGNSKLPRELPSLALYVNTWPLLCLAAQYSQRVYEKPTGAELDAHVSGDWLTGTKAMCIKSVPMDHMNAIVFAIRGSASFADWAVNLNDAPVSPRGFLDDAGNSCHAGFLSVAKKMIKPVAARLRQLLREDPSRSRYSLLITGHSAGGAVAALLYSHMLAETKDAESELNVLTSCFKRIHCITFGAPPLSLLPLTKPDHPHLRKSLFLSFINEGDPVVRADKAYVRSLLELLATPPPILLSKHKDQRNGRSRSKPKTKSRSRSSSAARKPEWKVPPSTLSNAGRLIVLRTGDPKAKPKERKAVHERLNEGVRAVTCHEDQLRGVIWGDPVCHLMSLYAGRVEVLAVGAVTAKR</sequence>
<feature type="region of interest" description="Disordered" evidence="1">
    <location>
        <begin position="149"/>
        <end position="213"/>
    </location>
</feature>
<feature type="region of interest" description="Disordered" evidence="1">
    <location>
        <begin position="1"/>
        <end position="135"/>
    </location>
</feature>
<evidence type="ECO:0000313" key="4">
    <source>
        <dbReference type="Proteomes" id="UP000777438"/>
    </source>
</evidence>
<dbReference type="InterPro" id="IPR002921">
    <property type="entry name" value="Fungal_lipase-type"/>
</dbReference>
<dbReference type="SUPFAM" id="SSF53474">
    <property type="entry name" value="alpha/beta-Hydrolases"/>
    <property type="match status" value="1"/>
</dbReference>
<feature type="compositionally biased region" description="Low complexity" evidence="1">
    <location>
        <begin position="11"/>
        <end position="21"/>
    </location>
</feature>
<name>A0A9P8W7U0_9HYPO</name>
<keyword evidence="4" id="KW-1185">Reference proteome</keyword>
<dbReference type="GO" id="GO:0006629">
    <property type="term" value="P:lipid metabolic process"/>
    <property type="evidence" value="ECO:0007669"/>
    <property type="project" value="InterPro"/>
</dbReference>
<dbReference type="EMBL" id="JAGPYM010000010">
    <property type="protein sequence ID" value="KAH6889709.1"/>
    <property type="molecule type" value="Genomic_DNA"/>
</dbReference>
<feature type="compositionally biased region" description="Basic residues" evidence="1">
    <location>
        <begin position="618"/>
        <end position="630"/>
    </location>
</feature>
<dbReference type="Gene3D" id="3.40.50.1820">
    <property type="entry name" value="alpha/beta hydrolase"/>
    <property type="match status" value="1"/>
</dbReference>
<feature type="region of interest" description="Disordered" evidence="1">
    <location>
        <begin position="609"/>
        <end position="647"/>
    </location>
</feature>
<organism evidence="3 4">
    <name type="scientific">Thelonectria olida</name>
    <dbReference type="NCBI Taxonomy" id="1576542"/>
    <lineage>
        <taxon>Eukaryota</taxon>
        <taxon>Fungi</taxon>
        <taxon>Dikarya</taxon>
        <taxon>Ascomycota</taxon>
        <taxon>Pezizomycotina</taxon>
        <taxon>Sordariomycetes</taxon>
        <taxon>Hypocreomycetidae</taxon>
        <taxon>Hypocreales</taxon>
        <taxon>Nectriaceae</taxon>
        <taxon>Thelonectria</taxon>
    </lineage>
</organism>
<accession>A0A9P8W7U0</accession>
<dbReference type="OrthoDB" id="438440at2759"/>
<reference evidence="3 4" key="1">
    <citation type="journal article" date="2021" name="Nat. Commun.">
        <title>Genetic determinants of endophytism in the Arabidopsis root mycobiome.</title>
        <authorList>
            <person name="Mesny F."/>
            <person name="Miyauchi S."/>
            <person name="Thiergart T."/>
            <person name="Pickel B."/>
            <person name="Atanasova L."/>
            <person name="Karlsson M."/>
            <person name="Huettel B."/>
            <person name="Barry K.W."/>
            <person name="Haridas S."/>
            <person name="Chen C."/>
            <person name="Bauer D."/>
            <person name="Andreopoulos W."/>
            <person name="Pangilinan J."/>
            <person name="LaButti K."/>
            <person name="Riley R."/>
            <person name="Lipzen A."/>
            <person name="Clum A."/>
            <person name="Drula E."/>
            <person name="Henrissat B."/>
            <person name="Kohler A."/>
            <person name="Grigoriev I.V."/>
            <person name="Martin F.M."/>
            <person name="Hacquard S."/>
        </authorList>
    </citation>
    <scope>NUCLEOTIDE SEQUENCE [LARGE SCALE GENOMIC DNA]</scope>
    <source>
        <strain evidence="3 4">MPI-CAGE-CH-0241</strain>
    </source>
</reference>
<dbReference type="Proteomes" id="UP000777438">
    <property type="component" value="Unassembled WGS sequence"/>
</dbReference>
<dbReference type="AlphaFoldDB" id="A0A9P8W7U0"/>
<feature type="compositionally biased region" description="Pro residues" evidence="1">
    <location>
        <begin position="115"/>
        <end position="132"/>
    </location>
</feature>
<comment type="caution">
    <text evidence="3">The sequence shown here is derived from an EMBL/GenBank/DDBJ whole genome shotgun (WGS) entry which is preliminary data.</text>
</comment>
<evidence type="ECO:0000313" key="3">
    <source>
        <dbReference type="EMBL" id="KAH6889709.1"/>
    </source>
</evidence>
<proteinExistence type="predicted"/>
<dbReference type="InterPro" id="IPR029058">
    <property type="entry name" value="AB_hydrolase_fold"/>
</dbReference>
<feature type="compositionally biased region" description="Low complexity" evidence="1">
    <location>
        <begin position="71"/>
        <end position="90"/>
    </location>
</feature>
<dbReference type="PANTHER" id="PTHR46023:SF6">
    <property type="entry name" value="LIPASE CLASS 3 FAMILY PROTEIN"/>
    <property type="match status" value="1"/>
</dbReference>
<feature type="compositionally biased region" description="Basic residues" evidence="1">
    <location>
        <begin position="1"/>
        <end position="10"/>
    </location>
</feature>
<protein>
    <recommendedName>
        <fullName evidence="2">Fungal lipase-type domain-containing protein</fullName>
    </recommendedName>
</protein>
<gene>
    <name evidence="3" type="ORF">B0T10DRAFT_528954</name>
</gene>
<feature type="domain" description="Fungal lipase-type" evidence="2">
    <location>
        <begin position="440"/>
        <end position="589"/>
    </location>
</feature>
<dbReference type="PANTHER" id="PTHR46023">
    <property type="entry name" value="LIPASE CLASS 3 PROTEIN-LIKE"/>
    <property type="match status" value="1"/>
</dbReference>
<dbReference type="Pfam" id="PF01764">
    <property type="entry name" value="Lipase_3"/>
    <property type="match status" value="1"/>
</dbReference>